<dbReference type="PRINTS" id="PR01050">
    <property type="entry name" value="PYRUVTKNASE"/>
</dbReference>
<proteinExistence type="inferred from homology"/>
<reference evidence="16" key="2">
    <citation type="submission" date="2023-07" db="EMBL/GenBank/DDBJ databases">
        <title>Ancylobacter moscoviensis sp. nov., facultatively methylotrophic bacteria from activated sludge and the reclassification of Starkeya novella (Starkey 1934) Kelly et al. 2000 as Ancylobacter novellus comb. nov., Starkeya koreensis Im et al. 2006 as Ancylobacter koreensis comb.nov., Angulomicrobium tetraedrale Vasil'eva et al. 1986 as Ancylobacter tetraedralis comb. nov., Angulomicrobium amanitiforme Fritz et al. 2004 as Ancylobacter amanitiformis comb. nov. and Methylorhabdus multivorans Doronina et al. 1996 as Ancylobacter multivorans comb. nov. and emended description of the genus Ancylobacter.</title>
        <authorList>
            <person name="Doronina N."/>
            <person name="Chemodurova A."/>
            <person name="Grouzdev D."/>
            <person name="Koziaeva V."/>
            <person name="Shi W."/>
            <person name="Wu L."/>
            <person name="Kaparullina E."/>
        </authorList>
    </citation>
    <scope>NUCLEOTIDE SEQUENCE [LARGE SCALE GENOMIC DNA]</scope>
    <source>
        <strain evidence="16">Jip08</strain>
    </source>
</reference>
<evidence type="ECO:0000256" key="6">
    <source>
        <dbReference type="ARBA" id="ARBA00022723"/>
    </source>
</evidence>
<dbReference type="InterPro" id="IPR018209">
    <property type="entry name" value="Pyrv_Knase_AS"/>
</dbReference>
<comment type="catalytic activity">
    <reaction evidence="13">
        <text>pyruvate + ATP = phosphoenolpyruvate + ADP + H(+)</text>
        <dbReference type="Rhea" id="RHEA:18157"/>
        <dbReference type="ChEBI" id="CHEBI:15361"/>
        <dbReference type="ChEBI" id="CHEBI:15378"/>
        <dbReference type="ChEBI" id="CHEBI:30616"/>
        <dbReference type="ChEBI" id="CHEBI:58702"/>
        <dbReference type="ChEBI" id="CHEBI:456216"/>
        <dbReference type="EC" id="2.7.1.40"/>
    </reaction>
</comment>
<keyword evidence="9" id="KW-0067">ATP-binding</keyword>
<evidence type="ECO:0000313" key="16">
    <source>
        <dbReference type="Proteomes" id="UP001202867"/>
    </source>
</evidence>
<dbReference type="Proteomes" id="UP001202867">
    <property type="component" value="Unassembled WGS sequence"/>
</dbReference>
<evidence type="ECO:0000256" key="10">
    <source>
        <dbReference type="ARBA" id="ARBA00022842"/>
    </source>
</evidence>
<keyword evidence="12 15" id="KW-0670">Pyruvate</keyword>
<gene>
    <name evidence="15" type="ORF">MWN33_09565</name>
</gene>
<evidence type="ECO:0000256" key="4">
    <source>
        <dbReference type="ARBA" id="ARBA00012142"/>
    </source>
</evidence>
<evidence type="ECO:0000256" key="11">
    <source>
        <dbReference type="ARBA" id="ARBA00023152"/>
    </source>
</evidence>
<dbReference type="PROSITE" id="PS00110">
    <property type="entry name" value="PYRUVATE_KINASE"/>
    <property type="match status" value="1"/>
</dbReference>
<keyword evidence="6" id="KW-0479">Metal-binding</keyword>
<evidence type="ECO:0000259" key="14">
    <source>
        <dbReference type="Pfam" id="PF00224"/>
    </source>
</evidence>
<dbReference type="RefSeq" id="WP_247200254.1">
    <property type="nucleotide sequence ID" value="NZ_JALKCG010000002.1"/>
</dbReference>
<keyword evidence="11 13" id="KW-0324">Glycolysis</keyword>
<comment type="cofactor">
    <cofactor evidence="1">
        <name>K(+)</name>
        <dbReference type="ChEBI" id="CHEBI:29103"/>
    </cofactor>
</comment>
<keyword evidence="5 13" id="KW-0808">Transferase</keyword>
<evidence type="ECO:0000256" key="5">
    <source>
        <dbReference type="ARBA" id="ARBA00022679"/>
    </source>
</evidence>
<reference evidence="15 16" key="1">
    <citation type="submission" date="2022-04" db="EMBL/GenBank/DDBJ databases">
        <authorList>
            <person name="Grouzdev D.S."/>
            <person name="Pantiukh K.S."/>
            <person name="Krutkina M.S."/>
        </authorList>
    </citation>
    <scope>NUCLEOTIDE SEQUENCE [LARGE SCALE GENOMIC DNA]</scope>
    <source>
        <strain evidence="15 16">Jip08</strain>
    </source>
</reference>
<keyword evidence="16" id="KW-1185">Reference proteome</keyword>
<protein>
    <recommendedName>
        <fullName evidence="4 13">Pyruvate kinase</fullName>
        <ecNumber evidence="4 13">2.7.1.40</ecNumber>
    </recommendedName>
</protein>
<dbReference type="InterPro" id="IPR015813">
    <property type="entry name" value="Pyrv/PenolPyrv_kinase-like_dom"/>
</dbReference>
<evidence type="ECO:0000256" key="7">
    <source>
        <dbReference type="ARBA" id="ARBA00022741"/>
    </source>
</evidence>
<evidence type="ECO:0000256" key="1">
    <source>
        <dbReference type="ARBA" id="ARBA00001958"/>
    </source>
</evidence>
<dbReference type="Gene3D" id="2.40.33.10">
    <property type="entry name" value="PK beta-barrel domain-like"/>
    <property type="match status" value="1"/>
</dbReference>
<dbReference type="InterPro" id="IPR015793">
    <property type="entry name" value="Pyrv_Knase_brl"/>
</dbReference>
<keyword evidence="8 13" id="KW-0418">Kinase</keyword>
<evidence type="ECO:0000256" key="9">
    <source>
        <dbReference type="ARBA" id="ARBA00022840"/>
    </source>
</evidence>
<comment type="similarity">
    <text evidence="3 13">Belongs to the pyruvate kinase family.</text>
</comment>
<keyword evidence="7" id="KW-0547">Nucleotide-binding</keyword>
<dbReference type="EC" id="2.7.1.40" evidence="4 13"/>
<comment type="caution">
    <text evidence="15">The sequence shown here is derived from an EMBL/GenBank/DDBJ whole genome shotgun (WGS) entry which is preliminary data.</text>
</comment>
<evidence type="ECO:0000256" key="3">
    <source>
        <dbReference type="ARBA" id="ARBA00008663"/>
    </source>
</evidence>
<accession>A0ABT0DLX1</accession>
<dbReference type="EMBL" id="JALKCG010000002">
    <property type="protein sequence ID" value="MCK0208278.1"/>
    <property type="molecule type" value="Genomic_DNA"/>
</dbReference>
<evidence type="ECO:0000256" key="8">
    <source>
        <dbReference type="ARBA" id="ARBA00022777"/>
    </source>
</evidence>
<dbReference type="Pfam" id="PF00224">
    <property type="entry name" value="PK"/>
    <property type="match status" value="1"/>
</dbReference>
<comment type="pathway">
    <text evidence="2 13">Carbohydrate degradation; glycolysis; pyruvate from D-glyceraldehyde 3-phosphate: step 5/5.</text>
</comment>
<dbReference type="InterPro" id="IPR011037">
    <property type="entry name" value="Pyrv_Knase-like_insert_dom_sf"/>
</dbReference>
<evidence type="ECO:0000256" key="2">
    <source>
        <dbReference type="ARBA" id="ARBA00004997"/>
    </source>
</evidence>
<keyword evidence="10 13" id="KW-0460">Magnesium</keyword>
<organism evidence="15 16">
    <name type="scientific">Ancylobacter koreensis</name>
    <dbReference type="NCBI Taxonomy" id="266121"/>
    <lineage>
        <taxon>Bacteria</taxon>
        <taxon>Pseudomonadati</taxon>
        <taxon>Pseudomonadota</taxon>
        <taxon>Alphaproteobacteria</taxon>
        <taxon>Hyphomicrobiales</taxon>
        <taxon>Xanthobacteraceae</taxon>
        <taxon>Ancylobacter</taxon>
    </lineage>
</organism>
<dbReference type="Gene3D" id="3.20.20.60">
    <property type="entry name" value="Phosphoenolpyruvate-binding domains"/>
    <property type="match status" value="1"/>
</dbReference>
<dbReference type="InterPro" id="IPR015806">
    <property type="entry name" value="Pyrv_Knase_insert_dom_sf"/>
</dbReference>
<dbReference type="InterPro" id="IPR001697">
    <property type="entry name" value="Pyr_Knase"/>
</dbReference>
<name>A0ABT0DLX1_9HYPH</name>
<dbReference type="GO" id="GO:0016301">
    <property type="term" value="F:kinase activity"/>
    <property type="evidence" value="ECO:0007669"/>
    <property type="project" value="UniProtKB-KW"/>
</dbReference>
<dbReference type="SUPFAM" id="SSF50800">
    <property type="entry name" value="PK beta-barrel domain-like"/>
    <property type="match status" value="1"/>
</dbReference>
<feature type="domain" description="Pyruvate kinase barrel" evidence="14">
    <location>
        <begin position="138"/>
        <end position="467"/>
    </location>
</feature>
<evidence type="ECO:0000256" key="12">
    <source>
        <dbReference type="ARBA" id="ARBA00023317"/>
    </source>
</evidence>
<dbReference type="SUPFAM" id="SSF51621">
    <property type="entry name" value="Phosphoenolpyruvate/pyruvate domain"/>
    <property type="match status" value="1"/>
</dbReference>
<evidence type="ECO:0000256" key="13">
    <source>
        <dbReference type="RuleBase" id="RU000504"/>
    </source>
</evidence>
<evidence type="ECO:0000313" key="15">
    <source>
        <dbReference type="EMBL" id="MCK0208278.1"/>
    </source>
</evidence>
<sequence length="503" mass="54085">MHDPISTGEAASDDAALFQTLLSLRAAVIEEAAPLKERFFREDGREDAALENLAHYLALRRHELRPLQRQLMRRGLSSLGRLESRVLPTLDAVLVALAALAGRPAPYPAPDVANFFAGEARLDAASLASLGPEPADRPTRIMVTLPGEAAGAPDFVLELARAGMDVARINCAHDDAEAWRAMAGHVRAAGEAVGRPIAVLMDIAGPKIRTGAVLPMKKGKPEGRLLPGDTLRLVAKGKPHVDETARFSAAVSLPEIVTRLAVGHRVRYDDGKVEAVVESVGEGENGAEAILRILHTRPDGTKLKPEKGINLPDTALGLSPLTAKDDADLATIIECADLIGYSFVSRPEDLDLLDAALDKHGRGARPLGLMAKIERPEAVTNLPDLIARAARRGPFSVMIARGDLAAEIGFERLAEMQEELLWICEAAAVPAIWATQVLEDLVRDGIPSRGEMTDAAMAARAECVMLNKGPAVREAIELLDRLLSRMSDHLDKKTPTLRALKSW</sequence>
<dbReference type="InterPro" id="IPR040442">
    <property type="entry name" value="Pyrv_kinase-like_dom_sf"/>
</dbReference>
<dbReference type="PANTHER" id="PTHR11817">
    <property type="entry name" value="PYRUVATE KINASE"/>
    <property type="match status" value="1"/>
</dbReference>